<accession>A0A6C0DMI0</accession>
<evidence type="ECO:0000313" key="1">
    <source>
        <dbReference type="EMBL" id="QHT17069.1"/>
    </source>
</evidence>
<reference evidence="1" key="1">
    <citation type="journal article" date="2020" name="Nature">
        <title>Giant virus diversity and host interactions through global metagenomics.</title>
        <authorList>
            <person name="Schulz F."/>
            <person name="Roux S."/>
            <person name="Paez-Espino D."/>
            <person name="Jungbluth S."/>
            <person name="Walsh D.A."/>
            <person name="Denef V.J."/>
            <person name="McMahon K.D."/>
            <person name="Konstantinidis K.T."/>
            <person name="Eloe-Fadrosh E.A."/>
            <person name="Kyrpides N.C."/>
            <person name="Woyke T."/>
        </authorList>
    </citation>
    <scope>NUCLEOTIDE SEQUENCE</scope>
    <source>
        <strain evidence="1">GVMAG-M-3300023174-24</strain>
    </source>
</reference>
<protein>
    <submittedName>
        <fullName evidence="1">Uncharacterized protein</fullName>
    </submittedName>
</protein>
<proteinExistence type="predicted"/>
<dbReference type="AlphaFoldDB" id="A0A6C0DMI0"/>
<dbReference type="EMBL" id="MN739631">
    <property type="protein sequence ID" value="QHT17069.1"/>
    <property type="molecule type" value="Genomic_DNA"/>
</dbReference>
<organism evidence="1">
    <name type="scientific">viral metagenome</name>
    <dbReference type="NCBI Taxonomy" id="1070528"/>
    <lineage>
        <taxon>unclassified sequences</taxon>
        <taxon>metagenomes</taxon>
        <taxon>organismal metagenomes</taxon>
    </lineage>
</organism>
<sequence>MFSNYFQNSEKIDSAYPIIKETVPLSSRGYHTNNKYPEFPPLMSDGRSIVASWQPEATTNADLLQSNHIKSNWEYRKYLINNAKEISEYNFREACNDAGYYKRPIDLPSIQSNIVDGYLTNPYHYTSVLETTKPFGYSSSDLKDIYLSREQLDARKFSPAITQYDLLAGSQK</sequence>
<name>A0A6C0DMI0_9ZZZZ</name>